<name>D8JQU2_HYPDA</name>
<dbReference type="eggNOG" id="ENOG5032UG3">
    <property type="taxonomic scope" value="Bacteria"/>
</dbReference>
<reference evidence="3" key="1">
    <citation type="journal article" date="2011" name="J. Bacteriol.">
        <title>Genome sequences of eight morphologically diverse alphaproteobacteria.</title>
        <authorList>
            <consortium name="US DOE Joint Genome Institute"/>
            <person name="Brown P.J."/>
            <person name="Kysela D.T."/>
            <person name="Buechlein A."/>
            <person name="Hemmerich C."/>
            <person name="Brun Y.V."/>
        </authorList>
    </citation>
    <scope>NUCLEOTIDE SEQUENCE [LARGE SCALE GENOMIC DNA]</scope>
    <source>
        <strain evidence="3">ATCC 51888 / DSM 1869 / NCIB 11706 / TK 0415</strain>
    </source>
</reference>
<dbReference type="KEGG" id="hdn:Hden_0269"/>
<protein>
    <submittedName>
        <fullName evidence="2">Uncharacterized protein</fullName>
    </submittedName>
</protein>
<proteinExistence type="predicted"/>
<sequence>MGIAIFALFVSACAKSPDSIAPAYISEVGYQNWSCPQLAEESNRLSAALSSASIQQENARTNDTVGVILIGLPVSSLSGDNIAPEIARLKGETEAVRKASMSKGCGTPSAIKPPSVVTSSIR</sequence>
<dbReference type="STRING" id="582899.Hden_0269"/>
<dbReference type="Proteomes" id="UP000002033">
    <property type="component" value="Chromosome"/>
</dbReference>
<feature type="region of interest" description="Disordered" evidence="1">
    <location>
        <begin position="99"/>
        <end position="122"/>
    </location>
</feature>
<dbReference type="HOGENOM" id="CLU_155147_0_0_5"/>
<evidence type="ECO:0000313" key="3">
    <source>
        <dbReference type="Proteomes" id="UP000002033"/>
    </source>
</evidence>
<organism evidence="2 3">
    <name type="scientific">Hyphomicrobium denitrificans (strain ATCC 51888 / DSM 1869 / NCIMB 11706 / TK 0415)</name>
    <dbReference type="NCBI Taxonomy" id="582899"/>
    <lineage>
        <taxon>Bacteria</taxon>
        <taxon>Pseudomonadati</taxon>
        <taxon>Pseudomonadota</taxon>
        <taxon>Alphaproteobacteria</taxon>
        <taxon>Hyphomicrobiales</taxon>
        <taxon>Hyphomicrobiaceae</taxon>
        <taxon>Hyphomicrobium</taxon>
    </lineage>
</organism>
<dbReference type="AlphaFoldDB" id="D8JQU2"/>
<dbReference type="EMBL" id="CP002083">
    <property type="protein sequence ID" value="ADJ22094.1"/>
    <property type="molecule type" value="Genomic_DNA"/>
</dbReference>
<evidence type="ECO:0000313" key="2">
    <source>
        <dbReference type="EMBL" id="ADJ22094.1"/>
    </source>
</evidence>
<accession>D8JQU2</accession>
<keyword evidence="3" id="KW-1185">Reference proteome</keyword>
<gene>
    <name evidence="2" type="ordered locus">Hden_0269</name>
</gene>
<evidence type="ECO:0000256" key="1">
    <source>
        <dbReference type="SAM" id="MobiDB-lite"/>
    </source>
</evidence>